<accession>A0A5C7H7Y1</accession>
<dbReference type="EMBL" id="VAHF01000010">
    <property type="protein sequence ID" value="TXG52296.1"/>
    <property type="molecule type" value="Genomic_DNA"/>
</dbReference>
<keyword evidence="2" id="KW-1185">Reference proteome</keyword>
<gene>
    <name evidence="1" type="ORF">EZV62_021465</name>
</gene>
<protein>
    <submittedName>
        <fullName evidence="1">Uncharacterized protein</fullName>
    </submittedName>
</protein>
<proteinExistence type="predicted"/>
<name>A0A5C7H7Y1_9ROSI</name>
<dbReference type="Proteomes" id="UP000323000">
    <property type="component" value="Chromosome 10"/>
</dbReference>
<comment type="caution">
    <text evidence="1">The sequence shown here is derived from an EMBL/GenBank/DDBJ whole genome shotgun (WGS) entry which is preliminary data.</text>
</comment>
<reference evidence="2" key="1">
    <citation type="journal article" date="2019" name="Gigascience">
        <title>De novo genome assembly of the endangered Acer yangbiense, a plant species with extremely small populations endemic to Yunnan Province, China.</title>
        <authorList>
            <person name="Yang J."/>
            <person name="Wariss H.M."/>
            <person name="Tao L."/>
            <person name="Zhang R."/>
            <person name="Yun Q."/>
            <person name="Hollingsworth P."/>
            <person name="Dao Z."/>
            <person name="Luo G."/>
            <person name="Guo H."/>
            <person name="Ma Y."/>
            <person name="Sun W."/>
        </authorList>
    </citation>
    <scope>NUCLEOTIDE SEQUENCE [LARGE SCALE GENOMIC DNA]</scope>
    <source>
        <strain evidence="2">cv. Malutang</strain>
    </source>
</reference>
<dbReference type="OrthoDB" id="591557at2759"/>
<organism evidence="1 2">
    <name type="scientific">Acer yangbiense</name>
    <dbReference type="NCBI Taxonomy" id="1000413"/>
    <lineage>
        <taxon>Eukaryota</taxon>
        <taxon>Viridiplantae</taxon>
        <taxon>Streptophyta</taxon>
        <taxon>Embryophyta</taxon>
        <taxon>Tracheophyta</taxon>
        <taxon>Spermatophyta</taxon>
        <taxon>Magnoliopsida</taxon>
        <taxon>eudicotyledons</taxon>
        <taxon>Gunneridae</taxon>
        <taxon>Pentapetalae</taxon>
        <taxon>rosids</taxon>
        <taxon>malvids</taxon>
        <taxon>Sapindales</taxon>
        <taxon>Sapindaceae</taxon>
        <taxon>Hippocastanoideae</taxon>
        <taxon>Acereae</taxon>
        <taxon>Acer</taxon>
    </lineage>
</organism>
<evidence type="ECO:0000313" key="2">
    <source>
        <dbReference type="Proteomes" id="UP000323000"/>
    </source>
</evidence>
<dbReference type="AlphaFoldDB" id="A0A5C7H7Y1"/>
<evidence type="ECO:0000313" key="1">
    <source>
        <dbReference type="EMBL" id="TXG52296.1"/>
    </source>
</evidence>
<sequence length="118" mass="13435">MLSLLMTIRSWKSKAEKPCIFSLKNNSWKTIEIDFPMAMKYWNDIGSEGIALNGAIRRSCKEVIHVFDLVEEKFKTLPLPDSILKHPDWISGGNLLSNLGDQYLNFVELCKCRLDSGA</sequence>